<dbReference type="Proteomes" id="UP001228044">
    <property type="component" value="Unassembled WGS sequence"/>
</dbReference>
<accession>A0ABT8DRX9</accession>
<evidence type="ECO:0000313" key="2">
    <source>
        <dbReference type="EMBL" id="MDN3920813.1"/>
    </source>
</evidence>
<feature type="chain" id="PRO_5046823621" evidence="1">
    <location>
        <begin position="30"/>
        <end position="242"/>
    </location>
</feature>
<comment type="caution">
    <text evidence="2">The sequence shown here is derived from an EMBL/GenBank/DDBJ whole genome shotgun (WGS) entry which is preliminary data.</text>
</comment>
<evidence type="ECO:0000256" key="1">
    <source>
        <dbReference type="SAM" id="SignalP"/>
    </source>
</evidence>
<dbReference type="InterPro" id="IPR013424">
    <property type="entry name" value="Ice-binding_C"/>
</dbReference>
<protein>
    <submittedName>
        <fullName evidence="2">PEP-CTERM sorting domain-containing protein</fullName>
    </submittedName>
</protein>
<dbReference type="RefSeq" id="WP_290359137.1">
    <property type="nucleotide sequence ID" value="NZ_JAUHHC010000003.1"/>
</dbReference>
<dbReference type="NCBIfam" id="TIGR02595">
    <property type="entry name" value="PEP_CTERM"/>
    <property type="match status" value="1"/>
</dbReference>
<organism evidence="2 3">
    <name type="scientific">Roseateles violae</name>
    <dbReference type="NCBI Taxonomy" id="3058042"/>
    <lineage>
        <taxon>Bacteria</taxon>
        <taxon>Pseudomonadati</taxon>
        <taxon>Pseudomonadota</taxon>
        <taxon>Betaproteobacteria</taxon>
        <taxon>Burkholderiales</taxon>
        <taxon>Sphaerotilaceae</taxon>
        <taxon>Roseateles</taxon>
    </lineage>
</organism>
<reference evidence="2 3" key="1">
    <citation type="submission" date="2023-06" db="EMBL/GenBank/DDBJ databases">
        <title>Pelomonas sp. PFR6 16S ribosomal RNA gene Genome sequencing and assembly.</title>
        <authorList>
            <person name="Woo H."/>
        </authorList>
    </citation>
    <scope>NUCLEOTIDE SEQUENCE [LARGE SCALE GENOMIC DNA]</scope>
    <source>
        <strain evidence="2 3">PFR6</strain>
    </source>
</reference>
<dbReference type="EMBL" id="JAUHHC010000003">
    <property type="protein sequence ID" value="MDN3920813.1"/>
    <property type="molecule type" value="Genomic_DNA"/>
</dbReference>
<gene>
    <name evidence="2" type="ORF">QWJ38_11040</name>
</gene>
<keyword evidence="3" id="KW-1185">Reference proteome</keyword>
<feature type="signal peptide" evidence="1">
    <location>
        <begin position="1"/>
        <end position="29"/>
    </location>
</feature>
<name>A0ABT8DRX9_9BURK</name>
<sequence>MRTMDHKLVRRTGIAALSALALAGGPAGAAVSSYQQQADFDAAVAALGDTHLSDFESIAVATSYAAGSGPAGAHFVLGSSTYAPGDRPTVQTGLWTSSGERFLGLNNGDQQFSNGDTLSFTLSGPVRAFGLYVIVGADVLAGDLRLNTAGGSVSNAGSTTVGDGAGSFAYFLGLVSSSNIASVTLEFGTPGDPSFLFNAAVDDVRLIDAAAVPEPSRLALTGLGGLALLLAARRRAAKEVRS</sequence>
<evidence type="ECO:0000313" key="3">
    <source>
        <dbReference type="Proteomes" id="UP001228044"/>
    </source>
</evidence>
<keyword evidence="1" id="KW-0732">Signal</keyword>
<proteinExistence type="predicted"/>